<dbReference type="Pfam" id="PF01839">
    <property type="entry name" value="FG-GAP"/>
    <property type="match status" value="1"/>
</dbReference>
<dbReference type="PANTHER" id="PTHR46580">
    <property type="entry name" value="SENSOR KINASE-RELATED"/>
    <property type="match status" value="1"/>
</dbReference>
<comment type="caution">
    <text evidence="3">The sequence shown here is derived from an EMBL/GenBank/DDBJ whole genome shotgun (WGS) entry which is preliminary data.</text>
</comment>
<evidence type="ECO:0008006" key="5">
    <source>
        <dbReference type="Google" id="ProtNLM"/>
    </source>
</evidence>
<reference evidence="4" key="1">
    <citation type="journal article" date="2019" name="Int. J. Syst. Evol. Microbiol.">
        <title>The Global Catalogue of Microorganisms (GCM) 10K type strain sequencing project: providing services to taxonomists for standard genome sequencing and annotation.</title>
        <authorList>
            <consortium name="The Broad Institute Genomics Platform"/>
            <consortium name="The Broad Institute Genome Sequencing Center for Infectious Disease"/>
            <person name="Wu L."/>
            <person name="Ma J."/>
        </authorList>
    </citation>
    <scope>NUCLEOTIDE SEQUENCE [LARGE SCALE GENOMIC DNA]</scope>
    <source>
        <strain evidence="4">KCTC 22232</strain>
    </source>
</reference>
<keyword evidence="4" id="KW-1185">Reference proteome</keyword>
<dbReference type="InterPro" id="IPR013517">
    <property type="entry name" value="FG-GAP"/>
</dbReference>
<dbReference type="Pfam" id="PF17963">
    <property type="entry name" value="Big_9"/>
    <property type="match status" value="1"/>
</dbReference>
<dbReference type="Gene3D" id="2.60.40.2810">
    <property type="match status" value="1"/>
</dbReference>
<evidence type="ECO:0000313" key="4">
    <source>
        <dbReference type="Proteomes" id="UP000621898"/>
    </source>
</evidence>
<dbReference type="EMBL" id="BMXT01000002">
    <property type="protein sequence ID" value="GGY30224.1"/>
    <property type="molecule type" value="Genomic_DNA"/>
</dbReference>
<dbReference type="InterPro" id="IPR015943">
    <property type="entry name" value="WD40/YVTN_repeat-like_dom_sf"/>
</dbReference>
<dbReference type="InterPro" id="IPR011044">
    <property type="entry name" value="Quino_amine_DH_bsu"/>
</dbReference>
<gene>
    <name evidence="3" type="ORF">GCM10008098_24620</name>
</gene>
<evidence type="ECO:0000256" key="2">
    <source>
        <dbReference type="SAM" id="SignalP"/>
    </source>
</evidence>
<dbReference type="Gene3D" id="2.130.10.10">
    <property type="entry name" value="YVTN repeat-like/Quinoprotein amine dehydrogenase"/>
    <property type="match status" value="1"/>
</dbReference>
<dbReference type="SUPFAM" id="SSF69318">
    <property type="entry name" value="Integrin alpha N-terminal domain"/>
    <property type="match status" value="1"/>
</dbReference>
<evidence type="ECO:0000313" key="3">
    <source>
        <dbReference type="EMBL" id="GGY30224.1"/>
    </source>
</evidence>
<protein>
    <recommendedName>
        <fullName evidence="5">VCBS repeat-containing protein</fullName>
    </recommendedName>
</protein>
<dbReference type="Gene3D" id="2.130.10.130">
    <property type="entry name" value="Integrin alpha, N-terminal"/>
    <property type="match status" value="1"/>
</dbReference>
<dbReference type="Proteomes" id="UP000621898">
    <property type="component" value="Unassembled WGS sequence"/>
</dbReference>
<dbReference type="SUPFAM" id="SSF50969">
    <property type="entry name" value="YVTN repeat-like/Quinoprotein amine dehydrogenase"/>
    <property type="match status" value="1"/>
</dbReference>
<name>A0ABQ2ZZJ4_9GAMM</name>
<evidence type="ECO:0000256" key="1">
    <source>
        <dbReference type="ARBA" id="ARBA00022729"/>
    </source>
</evidence>
<feature type="signal peptide" evidence="2">
    <location>
        <begin position="1"/>
        <end position="22"/>
    </location>
</feature>
<accession>A0ABQ2ZZJ4</accession>
<dbReference type="PANTHER" id="PTHR46580:SF2">
    <property type="entry name" value="MAM DOMAIN-CONTAINING PROTEIN"/>
    <property type="match status" value="1"/>
</dbReference>
<dbReference type="Pfam" id="PF13517">
    <property type="entry name" value="FG-GAP_3"/>
    <property type="match status" value="1"/>
</dbReference>
<sequence>MHRLIATVFTAAMALCVSAAWADGTFIAAPNRTDMVIDTARQMIYIANGTKVLRYDLSCDCQATPITLGGALKGMDLSPDGNTLAVADETNDGTYAWVHLVNLNTLGDNKVTVPLVSTNGYLEEVGTFSVAYAYDGTLLTTSQFPGSGWVPLRKLDPATNTWTVLASVMQDTMLAPSANRKVIGFAESNISDGRWGVYYADTGVIVRRQLYTDGTSWFNYEMATNPDGSQFAIPTYGGTFVYDSNYQKVATLGTYAGAQPIGGTYDPVHPLLYLPWTTTSEVRIYDTTTLTQVGSYDVGDVFNNVGNMAFVQGRTRMANDGSILAVSVTGGVQYINLYAPVQANPVNETSDGGRVVIRLPASIGNGRPMAFNFPVAPTHGQMFVTNGVMTYVPDPGFTGTDTFSYAAHYGNDSASAPVTITVTASQATYSPTVSFATLPVLSPSTPVPGRSTVPGDFNGDGASDLLWFNPGSSQVGYWTMSSSGGSPHRTGARTFQVTAGYYVGASGDFNGDGYADLIFTSAGRDLWLWTNNTQGGFQSQYVGIYPSAWQLIGAGDINGDGYDDLLWLDPSDCQFAYWLMKGATRIGSKVFNVACGYYPVAVGYFSSSQKLSIFWTSAAGDLYLWDSTGAGFRSYDISTVFDGSGSTVRPARTAWAIGGGYAGSGIGLERYDTTTGQGYGFTLQRLFDAQGSQSSVAKTPTWSGATPFLSPGSAGYLVQGLATGLYTLNPQNNVITTFGPVAGSPSASGAAPQPGGSSWTYPIGWYVVGSWANGAAPLPWR</sequence>
<keyword evidence="1 2" id="KW-0732">Signal</keyword>
<dbReference type="InterPro" id="IPR028994">
    <property type="entry name" value="Integrin_alpha_N"/>
</dbReference>
<feature type="chain" id="PRO_5047007203" description="VCBS repeat-containing protein" evidence="2">
    <location>
        <begin position="23"/>
        <end position="781"/>
    </location>
</feature>
<proteinExistence type="predicted"/>
<organism evidence="3 4">
    <name type="scientific">Rhodanobacter panaciterrae</name>
    <dbReference type="NCBI Taxonomy" id="490572"/>
    <lineage>
        <taxon>Bacteria</taxon>
        <taxon>Pseudomonadati</taxon>
        <taxon>Pseudomonadota</taxon>
        <taxon>Gammaproteobacteria</taxon>
        <taxon>Lysobacterales</taxon>
        <taxon>Rhodanobacteraceae</taxon>
        <taxon>Rhodanobacter</taxon>
    </lineage>
</organism>